<evidence type="ECO:0000313" key="2">
    <source>
        <dbReference type="Proteomes" id="UP000323917"/>
    </source>
</evidence>
<dbReference type="EMBL" id="CP042913">
    <property type="protein sequence ID" value="QEG35052.1"/>
    <property type="molecule type" value="Genomic_DNA"/>
</dbReference>
<name>A0A5B9QC07_9BACT</name>
<protein>
    <submittedName>
        <fullName evidence="1">Uncharacterized protein</fullName>
    </submittedName>
</protein>
<reference evidence="1 2" key="1">
    <citation type="submission" date="2019-08" db="EMBL/GenBank/DDBJ databases">
        <title>Deep-cultivation of Planctomycetes and their phenomic and genomic characterization uncovers novel biology.</title>
        <authorList>
            <person name="Wiegand S."/>
            <person name="Jogler M."/>
            <person name="Boedeker C."/>
            <person name="Pinto D."/>
            <person name="Vollmers J."/>
            <person name="Rivas-Marin E."/>
            <person name="Kohn T."/>
            <person name="Peeters S.H."/>
            <person name="Heuer A."/>
            <person name="Rast P."/>
            <person name="Oberbeckmann S."/>
            <person name="Bunk B."/>
            <person name="Jeske O."/>
            <person name="Meyerdierks A."/>
            <person name="Storesund J.E."/>
            <person name="Kallscheuer N."/>
            <person name="Luecker S."/>
            <person name="Lage O.M."/>
            <person name="Pohl T."/>
            <person name="Merkel B.J."/>
            <person name="Hornburger P."/>
            <person name="Mueller R.-W."/>
            <person name="Bruemmer F."/>
            <person name="Labrenz M."/>
            <person name="Spormann A.M."/>
            <person name="Op den Camp H."/>
            <person name="Overmann J."/>
            <person name="Amann R."/>
            <person name="Jetten M.S.M."/>
            <person name="Mascher T."/>
            <person name="Medema M.H."/>
            <person name="Devos D.P."/>
            <person name="Kaster A.-K."/>
            <person name="Ovreas L."/>
            <person name="Rohde M."/>
            <person name="Galperin M.Y."/>
            <person name="Jogler C."/>
        </authorList>
    </citation>
    <scope>NUCLEOTIDE SEQUENCE [LARGE SCALE GENOMIC DNA]</scope>
    <source>
        <strain evidence="1 2">Pr1d</strain>
    </source>
</reference>
<evidence type="ECO:0000313" key="1">
    <source>
        <dbReference type="EMBL" id="QEG35052.1"/>
    </source>
</evidence>
<proteinExistence type="predicted"/>
<dbReference type="Proteomes" id="UP000323917">
    <property type="component" value="Chromosome"/>
</dbReference>
<dbReference type="AlphaFoldDB" id="A0A5B9QC07"/>
<keyword evidence="2" id="KW-1185">Reference proteome</keyword>
<accession>A0A5B9QC07</accession>
<organism evidence="1 2">
    <name type="scientific">Bythopirellula goksoeyrii</name>
    <dbReference type="NCBI Taxonomy" id="1400387"/>
    <lineage>
        <taxon>Bacteria</taxon>
        <taxon>Pseudomonadati</taxon>
        <taxon>Planctomycetota</taxon>
        <taxon>Planctomycetia</taxon>
        <taxon>Pirellulales</taxon>
        <taxon>Lacipirellulaceae</taxon>
        <taxon>Bythopirellula</taxon>
    </lineage>
</organism>
<dbReference type="KEGG" id="bgok:Pr1d_23430"/>
<gene>
    <name evidence="1" type="ORF">Pr1d_23430</name>
</gene>
<sequence>MVSAAIIVWPTPDKTPPEWFAEFEVSRKPTLKERFRYGFVRTYRPC</sequence>